<dbReference type="EMBL" id="CP095749">
    <property type="protein sequence ID" value="WEB46113.1"/>
    <property type="molecule type" value="Genomic_DNA"/>
</dbReference>
<feature type="domain" description="Transposase IS4 N-terminal" evidence="2">
    <location>
        <begin position="2"/>
        <end position="79"/>
    </location>
</feature>
<proteinExistence type="predicted"/>
<keyword evidence="1" id="KW-1133">Transmembrane helix</keyword>
<dbReference type="Pfam" id="PF13006">
    <property type="entry name" value="Nterm_IS4"/>
    <property type="match status" value="1"/>
</dbReference>
<keyword evidence="4" id="KW-1185">Reference proteome</keyword>
<accession>A0ABY8AMJ1</accession>
<protein>
    <submittedName>
        <fullName evidence="3">Transposase domain-containing protein</fullName>
    </submittedName>
</protein>
<name>A0ABY8AMJ1_9ACTN</name>
<sequence>MDAALAETGRTERRVRMLLSRVGMYFALAPGLFGHVGARLVWQKLISGLAGPRVPVPSEKALRDLRRRIDVAPLKALFERLAVLLVRPFTPGTRSGPWRTVAASINAWSTRGRGRWSVRGPNKGVGRVCR</sequence>
<feature type="transmembrane region" description="Helical" evidence="1">
    <location>
        <begin position="22"/>
        <end position="42"/>
    </location>
</feature>
<evidence type="ECO:0000313" key="4">
    <source>
        <dbReference type="Proteomes" id="UP001218629"/>
    </source>
</evidence>
<dbReference type="InterPro" id="IPR024473">
    <property type="entry name" value="Transposases_IS4_N"/>
</dbReference>
<gene>
    <name evidence="3" type="ORF">MOV08_43315</name>
</gene>
<organism evidence="3 4">
    <name type="scientific">Streptomyces yunnanensis</name>
    <dbReference type="NCBI Taxonomy" id="156453"/>
    <lineage>
        <taxon>Bacteria</taxon>
        <taxon>Bacillati</taxon>
        <taxon>Actinomycetota</taxon>
        <taxon>Actinomycetes</taxon>
        <taxon>Kitasatosporales</taxon>
        <taxon>Streptomycetaceae</taxon>
        <taxon>Streptomyces</taxon>
    </lineage>
</organism>
<reference evidence="3 4" key="1">
    <citation type="submission" date="2022-03" db="EMBL/GenBank/DDBJ databases">
        <title>Streptomyces yunnanensis P86,complete genome.</title>
        <authorList>
            <person name="Chen S."/>
            <person name="Zhang Q."/>
        </authorList>
    </citation>
    <scope>NUCLEOTIDE SEQUENCE [LARGE SCALE GENOMIC DNA]</scope>
    <source>
        <strain evidence="3 4">P86</strain>
    </source>
</reference>
<evidence type="ECO:0000259" key="2">
    <source>
        <dbReference type="Pfam" id="PF13006"/>
    </source>
</evidence>
<keyword evidence="1" id="KW-0812">Transmembrane</keyword>
<evidence type="ECO:0000256" key="1">
    <source>
        <dbReference type="SAM" id="Phobius"/>
    </source>
</evidence>
<evidence type="ECO:0000313" key="3">
    <source>
        <dbReference type="EMBL" id="WEB46113.1"/>
    </source>
</evidence>
<keyword evidence="1" id="KW-0472">Membrane</keyword>
<dbReference type="Proteomes" id="UP001218629">
    <property type="component" value="Chromosome"/>
</dbReference>